<dbReference type="Gene3D" id="1.10.10.60">
    <property type="entry name" value="Homeodomain-like"/>
    <property type="match status" value="2"/>
</dbReference>
<proteinExistence type="predicted"/>
<evidence type="ECO:0000256" key="1">
    <source>
        <dbReference type="ARBA" id="ARBA00023015"/>
    </source>
</evidence>
<keyword evidence="3" id="KW-0804">Transcription</keyword>
<accession>A0ABR8MVR4</accession>
<reference evidence="5 6" key="1">
    <citation type="submission" date="2020-09" db="EMBL/GenBank/DDBJ databases">
        <title>Paenibacillus sp. strain PR3 16S rRNA gene Genome sequencing and assembly.</title>
        <authorList>
            <person name="Kim J."/>
        </authorList>
    </citation>
    <scope>NUCLEOTIDE SEQUENCE [LARGE SCALE GENOMIC DNA]</scope>
    <source>
        <strain evidence="5 6">PR3</strain>
    </source>
</reference>
<dbReference type="Proteomes" id="UP000609346">
    <property type="component" value="Unassembled WGS sequence"/>
</dbReference>
<protein>
    <submittedName>
        <fullName evidence="5">Helix-turn-helix domain-containing protein</fullName>
    </submittedName>
</protein>
<dbReference type="InterPro" id="IPR003313">
    <property type="entry name" value="AraC-bd"/>
</dbReference>
<dbReference type="SUPFAM" id="SSF51215">
    <property type="entry name" value="Regulatory protein AraC"/>
    <property type="match status" value="1"/>
</dbReference>
<dbReference type="SMART" id="SM00342">
    <property type="entry name" value="HTH_ARAC"/>
    <property type="match status" value="1"/>
</dbReference>
<evidence type="ECO:0000259" key="4">
    <source>
        <dbReference type="PROSITE" id="PS01124"/>
    </source>
</evidence>
<dbReference type="InterPro" id="IPR018060">
    <property type="entry name" value="HTH_AraC"/>
</dbReference>
<dbReference type="SUPFAM" id="SSF46689">
    <property type="entry name" value="Homeodomain-like"/>
    <property type="match status" value="2"/>
</dbReference>
<keyword evidence="1" id="KW-0805">Transcription regulation</keyword>
<name>A0ABR8MVR4_9BACL</name>
<evidence type="ECO:0000256" key="3">
    <source>
        <dbReference type="ARBA" id="ARBA00023163"/>
    </source>
</evidence>
<dbReference type="PROSITE" id="PS01124">
    <property type="entry name" value="HTH_ARAC_FAMILY_2"/>
    <property type="match status" value="1"/>
</dbReference>
<gene>
    <name evidence="5" type="ORF">H8B09_14945</name>
</gene>
<evidence type="ECO:0000256" key="2">
    <source>
        <dbReference type="ARBA" id="ARBA00023125"/>
    </source>
</evidence>
<keyword evidence="2" id="KW-0238">DNA-binding</keyword>
<dbReference type="InterPro" id="IPR009057">
    <property type="entry name" value="Homeodomain-like_sf"/>
</dbReference>
<evidence type="ECO:0000313" key="6">
    <source>
        <dbReference type="Proteomes" id="UP000609346"/>
    </source>
</evidence>
<comment type="caution">
    <text evidence="5">The sequence shown here is derived from an EMBL/GenBank/DDBJ whole genome shotgun (WGS) entry which is preliminary data.</text>
</comment>
<dbReference type="InterPro" id="IPR018062">
    <property type="entry name" value="HTH_AraC-typ_CS"/>
</dbReference>
<dbReference type="RefSeq" id="WP_191204314.1">
    <property type="nucleotide sequence ID" value="NZ_JACXZA010000003.1"/>
</dbReference>
<dbReference type="PANTHER" id="PTHR43280">
    <property type="entry name" value="ARAC-FAMILY TRANSCRIPTIONAL REGULATOR"/>
    <property type="match status" value="1"/>
</dbReference>
<feature type="domain" description="HTH araC/xylS-type" evidence="4">
    <location>
        <begin position="172"/>
        <end position="271"/>
    </location>
</feature>
<dbReference type="Gene3D" id="2.60.120.280">
    <property type="entry name" value="Regulatory protein AraC"/>
    <property type="match status" value="1"/>
</dbReference>
<dbReference type="PROSITE" id="PS00041">
    <property type="entry name" value="HTH_ARAC_FAMILY_1"/>
    <property type="match status" value="1"/>
</dbReference>
<dbReference type="EMBL" id="JACXZA010000003">
    <property type="protein sequence ID" value="MBD3920060.1"/>
    <property type="molecule type" value="Genomic_DNA"/>
</dbReference>
<sequence length="275" mass="31473">MRLAYYPMLSPKVLDLPVYMCFTGAIHQDPISRDDSFPYFQWIQCVSGKGRLIVGGTQFDVGIGQGMLLYPNEPHEYYATSEEHWETHWMVFGGFAVENMARLAGMTRSGSYTLSNSDVTLSHIRTACTIVRTGQHWAGLECAKIAYSLLMDINRFITFHTESTEQQSIRLQRVVEYMEQHYAEVITLEQLAAVLDISLQHLCNLFKKVHGKRPIEYLNHVRINKSKTLMFEHKSLSIQEVARCVGFDNPGYYSSVFKSLEGITPSLFQRLNGLR</sequence>
<dbReference type="Pfam" id="PF02311">
    <property type="entry name" value="AraC_binding"/>
    <property type="match status" value="1"/>
</dbReference>
<organism evidence="5 6">
    <name type="scientific">Paenibacillus terricola</name>
    <dbReference type="NCBI Taxonomy" id="2763503"/>
    <lineage>
        <taxon>Bacteria</taxon>
        <taxon>Bacillati</taxon>
        <taxon>Bacillota</taxon>
        <taxon>Bacilli</taxon>
        <taxon>Bacillales</taxon>
        <taxon>Paenibacillaceae</taxon>
        <taxon>Paenibacillus</taxon>
    </lineage>
</organism>
<dbReference type="InterPro" id="IPR037923">
    <property type="entry name" value="HTH-like"/>
</dbReference>
<evidence type="ECO:0000313" key="5">
    <source>
        <dbReference type="EMBL" id="MBD3920060.1"/>
    </source>
</evidence>
<keyword evidence="6" id="KW-1185">Reference proteome</keyword>
<dbReference type="Pfam" id="PF12833">
    <property type="entry name" value="HTH_18"/>
    <property type="match status" value="1"/>
</dbReference>
<dbReference type="PANTHER" id="PTHR43280:SF2">
    <property type="entry name" value="HTH-TYPE TRANSCRIPTIONAL REGULATOR EXSA"/>
    <property type="match status" value="1"/>
</dbReference>